<dbReference type="Proteomes" id="UP000293952">
    <property type="component" value="Unassembled WGS sequence"/>
</dbReference>
<dbReference type="EMBL" id="SETE01000002">
    <property type="protein sequence ID" value="RYM35021.1"/>
    <property type="molecule type" value="Genomic_DNA"/>
</dbReference>
<evidence type="ECO:0000256" key="1">
    <source>
        <dbReference type="SAM" id="SignalP"/>
    </source>
</evidence>
<proteinExistence type="predicted"/>
<evidence type="ECO:0000313" key="2">
    <source>
        <dbReference type="EMBL" id="RYM35021.1"/>
    </source>
</evidence>
<organism evidence="2 3">
    <name type="scientific">Brumimicrobium glaciale</name>
    <dbReference type="NCBI Taxonomy" id="200475"/>
    <lineage>
        <taxon>Bacteria</taxon>
        <taxon>Pseudomonadati</taxon>
        <taxon>Bacteroidota</taxon>
        <taxon>Flavobacteriia</taxon>
        <taxon>Flavobacteriales</taxon>
        <taxon>Crocinitomicaceae</taxon>
        <taxon>Brumimicrobium</taxon>
    </lineage>
</organism>
<comment type="caution">
    <text evidence="2">The sequence shown here is derived from an EMBL/GenBank/DDBJ whole genome shotgun (WGS) entry which is preliminary data.</text>
</comment>
<feature type="signal peptide" evidence="1">
    <location>
        <begin position="1"/>
        <end position="23"/>
    </location>
</feature>
<dbReference type="RefSeq" id="WP_130093029.1">
    <property type="nucleotide sequence ID" value="NZ_SETE01000002.1"/>
</dbReference>
<gene>
    <name evidence="2" type="ORF">ERX46_06510</name>
</gene>
<dbReference type="AlphaFoldDB" id="A0A4Q4KNK1"/>
<keyword evidence="3" id="KW-1185">Reference proteome</keyword>
<accession>A0A4Q4KNK1</accession>
<protein>
    <submittedName>
        <fullName evidence="2">Uncharacterized protein</fullName>
    </submittedName>
</protein>
<reference evidence="2 3" key="1">
    <citation type="submission" date="2019-02" db="EMBL/GenBank/DDBJ databases">
        <title>Genome sequence of the sea-ice species Brumimicrobium glaciale.</title>
        <authorList>
            <person name="Bowman J.P."/>
        </authorList>
    </citation>
    <scope>NUCLEOTIDE SEQUENCE [LARGE SCALE GENOMIC DNA]</scope>
    <source>
        <strain evidence="2 3">IC156</strain>
    </source>
</reference>
<keyword evidence="1" id="KW-0732">Signal</keyword>
<sequence>MKKLSLIAMLTLLIAMLSFQSFAQNISSVIVSGYKWGPGNVIIETVKPDYTLETKEYSRKEGKHILIEIKKEVDLWLNKGFSIDQSNSNGGDNTTVFRYTYFLTKKEN</sequence>
<name>A0A4Q4KNK1_9FLAO</name>
<evidence type="ECO:0000313" key="3">
    <source>
        <dbReference type="Proteomes" id="UP000293952"/>
    </source>
</evidence>
<feature type="chain" id="PRO_5020383233" evidence="1">
    <location>
        <begin position="24"/>
        <end position="108"/>
    </location>
</feature>